<dbReference type="EMBL" id="BAAAPM010000003">
    <property type="protein sequence ID" value="GAA1715124.1"/>
    <property type="molecule type" value="Genomic_DNA"/>
</dbReference>
<keyword evidence="9" id="KW-1185">Reference proteome</keyword>
<dbReference type="InterPro" id="IPR036005">
    <property type="entry name" value="Creatinase/aminopeptidase-like"/>
</dbReference>
<dbReference type="InterPro" id="IPR001714">
    <property type="entry name" value="Pept_M24_MAP"/>
</dbReference>
<accession>A0ABP4UZX5</accession>
<reference evidence="9" key="1">
    <citation type="journal article" date="2019" name="Int. J. Syst. Evol. Microbiol.">
        <title>The Global Catalogue of Microorganisms (GCM) 10K type strain sequencing project: providing services to taxonomists for standard genome sequencing and annotation.</title>
        <authorList>
            <consortium name="The Broad Institute Genomics Platform"/>
            <consortium name="The Broad Institute Genome Sequencing Center for Infectious Disease"/>
            <person name="Wu L."/>
            <person name="Ma J."/>
        </authorList>
    </citation>
    <scope>NUCLEOTIDE SEQUENCE [LARGE SCALE GENOMIC DNA]</scope>
    <source>
        <strain evidence="9">JCM 15589</strain>
    </source>
</reference>
<dbReference type="HAMAP" id="MF_01974">
    <property type="entry name" value="MetAP_1"/>
    <property type="match status" value="1"/>
</dbReference>
<evidence type="ECO:0000256" key="3">
    <source>
        <dbReference type="ARBA" id="ARBA00022670"/>
    </source>
</evidence>
<dbReference type="Gene3D" id="3.90.230.10">
    <property type="entry name" value="Creatinase/methionine aminopeptidase superfamily"/>
    <property type="match status" value="1"/>
</dbReference>
<feature type="binding site" evidence="6">
    <location>
        <position position="266"/>
    </location>
    <ligand>
        <name>a divalent metal cation</name>
        <dbReference type="ChEBI" id="CHEBI:60240"/>
        <label>2</label>
        <note>catalytic</note>
    </ligand>
</feature>
<comment type="similarity">
    <text evidence="6">Belongs to the peptidase M24A family. Methionine aminopeptidase type 1 subfamily.</text>
</comment>
<dbReference type="PANTHER" id="PTHR43330:SF27">
    <property type="entry name" value="METHIONINE AMINOPEPTIDASE"/>
    <property type="match status" value="1"/>
</dbReference>
<evidence type="ECO:0000256" key="5">
    <source>
        <dbReference type="ARBA" id="ARBA00022801"/>
    </source>
</evidence>
<sequence>MFFSRERVELKTIDQVRVMRRAGLVVERALTAVRAAARPGVTTADLDAVAARVIAEAGATSSFLGYHGYPATICVSVDDEVIHGIPGDRVLRAGDVVSIDCGAVVDGWHGDSALSLVLGPDGALDLDDPRRSADDVVAGVPGARASDVALVRATRTAMWAGIATLAGGRRLGDVGAAVEAAVEIAGDAVGAEYGIVEEYVGHGIGTAMHQPPDVVNFRTSDRGPRLRPGMCLAVEPMVTAGSGATRVLEDDWTVVTTDGARAAHWEHSVAITEAGISVLTAADGGREGLAPFGVEPVSLEG</sequence>
<evidence type="ECO:0000256" key="2">
    <source>
        <dbReference type="ARBA" id="ARBA00022438"/>
    </source>
</evidence>
<evidence type="ECO:0000256" key="4">
    <source>
        <dbReference type="ARBA" id="ARBA00022723"/>
    </source>
</evidence>
<comment type="subunit">
    <text evidence="6">Monomer.</text>
</comment>
<comment type="catalytic activity">
    <reaction evidence="6">
        <text>Release of N-terminal amino acids, preferentially methionine, from peptides and arylamides.</text>
        <dbReference type="EC" id="3.4.11.18"/>
    </reaction>
</comment>
<comment type="caution">
    <text evidence="8">The sequence shown here is derived from an EMBL/GenBank/DDBJ whole genome shotgun (WGS) entry which is preliminary data.</text>
</comment>
<protein>
    <recommendedName>
        <fullName evidence="6">Methionine aminopeptidase</fullName>
        <shortName evidence="6">MAP</shortName>
        <shortName evidence="6">MetAP</shortName>
        <ecNumber evidence="6">3.4.11.18</ecNumber>
    </recommendedName>
    <alternativeName>
        <fullName evidence="6">Peptidase M</fullName>
    </alternativeName>
</protein>
<dbReference type="RefSeq" id="WP_344246108.1">
    <property type="nucleotide sequence ID" value="NZ_BAAAPM010000003.1"/>
</dbReference>
<dbReference type="CDD" id="cd01086">
    <property type="entry name" value="MetAP1"/>
    <property type="match status" value="1"/>
</dbReference>
<evidence type="ECO:0000313" key="9">
    <source>
        <dbReference type="Proteomes" id="UP001501138"/>
    </source>
</evidence>
<feature type="binding site" evidence="6">
    <location>
        <position position="111"/>
    </location>
    <ligand>
        <name>a divalent metal cation</name>
        <dbReference type="ChEBI" id="CHEBI:60240"/>
        <label>1</label>
    </ligand>
</feature>
<gene>
    <name evidence="8" type="primary">map_1</name>
    <name evidence="6" type="synonym">map</name>
    <name evidence="8" type="ORF">GCM10009809_09100</name>
</gene>
<dbReference type="InterPro" id="IPR000994">
    <property type="entry name" value="Pept_M24"/>
</dbReference>
<proteinExistence type="inferred from homology"/>
<feature type="binding site" evidence="6">
    <location>
        <position position="111"/>
    </location>
    <ligand>
        <name>a divalent metal cation</name>
        <dbReference type="ChEBI" id="CHEBI:60240"/>
        <label>2</label>
        <note>catalytic</note>
    </ligand>
</feature>
<dbReference type="EC" id="3.4.11.18" evidence="6"/>
<feature type="binding site" evidence="6">
    <location>
        <position position="209"/>
    </location>
    <ligand>
        <name>substrate</name>
    </ligand>
</feature>
<dbReference type="Proteomes" id="UP001501138">
    <property type="component" value="Unassembled WGS sequence"/>
</dbReference>
<feature type="binding site" evidence="6">
    <location>
        <position position="100"/>
    </location>
    <ligand>
        <name>a divalent metal cation</name>
        <dbReference type="ChEBI" id="CHEBI:60240"/>
        <label>1</label>
    </ligand>
</feature>
<feature type="binding site" evidence="6">
    <location>
        <position position="235"/>
    </location>
    <ligand>
        <name>a divalent metal cation</name>
        <dbReference type="ChEBI" id="CHEBI:60240"/>
        <label>2</label>
        <note>catalytic</note>
    </ligand>
</feature>
<feature type="domain" description="Peptidase M24" evidence="7">
    <location>
        <begin position="18"/>
        <end position="273"/>
    </location>
</feature>
<feature type="binding site" evidence="6">
    <location>
        <position position="83"/>
    </location>
    <ligand>
        <name>substrate</name>
    </ligand>
</feature>
<feature type="binding site" evidence="6">
    <location>
        <position position="202"/>
    </location>
    <ligand>
        <name>a divalent metal cation</name>
        <dbReference type="ChEBI" id="CHEBI:60240"/>
        <label>2</label>
        <note>catalytic</note>
    </ligand>
</feature>
<dbReference type="PROSITE" id="PS00680">
    <property type="entry name" value="MAP_1"/>
    <property type="match status" value="1"/>
</dbReference>
<keyword evidence="3 6" id="KW-0645">Protease</keyword>
<dbReference type="SUPFAM" id="SSF55920">
    <property type="entry name" value="Creatinase/aminopeptidase"/>
    <property type="match status" value="1"/>
</dbReference>
<comment type="cofactor">
    <cofactor evidence="6">
        <name>Co(2+)</name>
        <dbReference type="ChEBI" id="CHEBI:48828"/>
    </cofactor>
    <cofactor evidence="6">
        <name>Zn(2+)</name>
        <dbReference type="ChEBI" id="CHEBI:29105"/>
    </cofactor>
    <cofactor evidence="6">
        <name>Mn(2+)</name>
        <dbReference type="ChEBI" id="CHEBI:29035"/>
    </cofactor>
    <cofactor evidence="6">
        <name>Fe(2+)</name>
        <dbReference type="ChEBI" id="CHEBI:29033"/>
    </cofactor>
    <text evidence="6">Binds 2 divalent metal cations per subunit. Has a high-affinity and a low affinity metal-binding site. The true nature of the physiological cofactor is under debate. The enzyme is active with cobalt, zinc, manganese or divalent iron ions. Most likely, methionine aminopeptidases function as mononuclear Fe(2+)-metalloproteases under physiological conditions, and the catalytically relevant metal-binding site has been assigned to the histidine-containing high-affinity site.</text>
</comment>
<feature type="binding site" evidence="6">
    <location>
        <position position="266"/>
    </location>
    <ligand>
        <name>a divalent metal cation</name>
        <dbReference type="ChEBI" id="CHEBI:60240"/>
        <label>1</label>
    </ligand>
</feature>
<keyword evidence="5 6" id="KW-0378">Hydrolase</keyword>
<keyword evidence="2 6" id="KW-0031">Aminopeptidase</keyword>
<organism evidence="8 9">
    <name type="scientific">Isoptericola hypogeus</name>
    <dbReference type="NCBI Taxonomy" id="300179"/>
    <lineage>
        <taxon>Bacteria</taxon>
        <taxon>Bacillati</taxon>
        <taxon>Actinomycetota</taxon>
        <taxon>Actinomycetes</taxon>
        <taxon>Micrococcales</taxon>
        <taxon>Promicromonosporaceae</taxon>
        <taxon>Isoptericola</taxon>
    </lineage>
</organism>
<dbReference type="InterPro" id="IPR002467">
    <property type="entry name" value="Pept_M24A_MAP1"/>
</dbReference>
<keyword evidence="4 6" id="KW-0479">Metal-binding</keyword>
<evidence type="ECO:0000256" key="1">
    <source>
        <dbReference type="ARBA" id="ARBA00002521"/>
    </source>
</evidence>
<dbReference type="PRINTS" id="PR00599">
    <property type="entry name" value="MAPEPTIDASE"/>
</dbReference>
<evidence type="ECO:0000256" key="6">
    <source>
        <dbReference type="HAMAP-Rule" id="MF_01974"/>
    </source>
</evidence>
<evidence type="ECO:0000259" key="7">
    <source>
        <dbReference type="Pfam" id="PF00557"/>
    </source>
</evidence>
<evidence type="ECO:0000313" key="8">
    <source>
        <dbReference type="EMBL" id="GAA1715124.1"/>
    </source>
</evidence>
<name>A0ABP4UZX5_9MICO</name>
<dbReference type="PANTHER" id="PTHR43330">
    <property type="entry name" value="METHIONINE AMINOPEPTIDASE"/>
    <property type="match status" value="1"/>
</dbReference>
<dbReference type="GO" id="GO:0004177">
    <property type="term" value="F:aminopeptidase activity"/>
    <property type="evidence" value="ECO:0007669"/>
    <property type="project" value="UniProtKB-KW"/>
</dbReference>
<dbReference type="Pfam" id="PF00557">
    <property type="entry name" value="Peptidase_M24"/>
    <property type="match status" value="1"/>
</dbReference>
<comment type="function">
    <text evidence="1 6">Removes the N-terminal methionine from nascent proteins. The N-terminal methionine is often cleaved when the second residue in the primary sequence is small and uncharged (Met-Ala-, Cys, Gly, Pro, Ser, Thr, or Val). Requires deformylation of the N(alpha)-formylated initiator methionine before it can be hydrolyzed.</text>
</comment>